<dbReference type="RefSeq" id="WP_270884274.1">
    <property type="nucleotide sequence ID" value="NZ_JAQFVF010000065.1"/>
</dbReference>
<comment type="caution">
    <text evidence="1">The sequence shown here is derived from an EMBL/GenBank/DDBJ whole genome shotgun (WGS) entry which is preliminary data.</text>
</comment>
<gene>
    <name evidence="1" type="ORF">ACFPOG_04420</name>
</gene>
<sequence length="70" mass="8038">MNFGTYIQTARIQECNQTRQMLITFEQWEQEARRLLDPRSFSYAASGAGEGTTIRATRSRSNVGVLFRGY</sequence>
<dbReference type="Proteomes" id="UP001596044">
    <property type="component" value="Unassembled WGS sequence"/>
</dbReference>
<proteinExistence type="predicted"/>
<dbReference type="EMBL" id="JBHSMJ010000007">
    <property type="protein sequence ID" value="MFC5447489.1"/>
    <property type="molecule type" value="Genomic_DNA"/>
</dbReference>
<evidence type="ECO:0000313" key="2">
    <source>
        <dbReference type="Proteomes" id="UP001596044"/>
    </source>
</evidence>
<reference evidence="2" key="1">
    <citation type="journal article" date="2019" name="Int. J. Syst. Evol. Microbiol.">
        <title>The Global Catalogue of Microorganisms (GCM) 10K type strain sequencing project: providing services to taxonomists for standard genome sequencing and annotation.</title>
        <authorList>
            <consortium name="The Broad Institute Genomics Platform"/>
            <consortium name="The Broad Institute Genome Sequencing Center for Infectious Disease"/>
            <person name="Wu L."/>
            <person name="Ma J."/>
        </authorList>
    </citation>
    <scope>NUCLEOTIDE SEQUENCE [LARGE SCALE GENOMIC DNA]</scope>
    <source>
        <strain evidence="2">KACC 11904</strain>
    </source>
</reference>
<evidence type="ECO:0000313" key="1">
    <source>
        <dbReference type="EMBL" id="MFC5447489.1"/>
    </source>
</evidence>
<accession>A0ABW0K2R5</accession>
<organism evidence="1 2">
    <name type="scientific">Paenibacillus aestuarii</name>
    <dbReference type="NCBI Taxonomy" id="516965"/>
    <lineage>
        <taxon>Bacteria</taxon>
        <taxon>Bacillati</taxon>
        <taxon>Bacillota</taxon>
        <taxon>Bacilli</taxon>
        <taxon>Bacillales</taxon>
        <taxon>Paenibacillaceae</taxon>
        <taxon>Paenibacillus</taxon>
    </lineage>
</organism>
<protein>
    <submittedName>
        <fullName evidence="1">Uncharacterized protein</fullName>
    </submittedName>
</protein>
<keyword evidence="2" id="KW-1185">Reference proteome</keyword>
<name>A0ABW0K2R5_9BACL</name>